<keyword evidence="3" id="KW-1185">Reference proteome</keyword>
<sequence length="85" mass="9404">MVVVVVVVVVVSLERERECQGVPGSREWVARVAWLSRDFSAQRCIPSHLSPHCLAFIPSLPVPSLPLLPHPLPSLPPPSLFYKRG</sequence>
<protein>
    <recommendedName>
        <fullName evidence="4">Secreted protein</fullName>
    </recommendedName>
</protein>
<name>A0A5B7JDM5_PORTR</name>
<dbReference type="EMBL" id="VSRR010084444">
    <property type="protein sequence ID" value="MPC90454.1"/>
    <property type="molecule type" value="Genomic_DNA"/>
</dbReference>
<evidence type="ECO:0000256" key="1">
    <source>
        <dbReference type="SAM" id="SignalP"/>
    </source>
</evidence>
<gene>
    <name evidence="2" type="ORF">E2C01_085443</name>
</gene>
<evidence type="ECO:0000313" key="3">
    <source>
        <dbReference type="Proteomes" id="UP000324222"/>
    </source>
</evidence>
<comment type="caution">
    <text evidence="2">The sequence shown here is derived from an EMBL/GenBank/DDBJ whole genome shotgun (WGS) entry which is preliminary data.</text>
</comment>
<feature type="chain" id="PRO_5022967841" description="Secreted protein" evidence="1">
    <location>
        <begin position="22"/>
        <end position="85"/>
    </location>
</feature>
<keyword evidence="1" id="KW-0732">Signal</keyword>
<evidence type="ECO:0000313" key="2">
    <source>
        <dbReference type="EMBL" id="MPC90454.1"/>
    </source>
</evidence>
<organism evidence="2 3">
    <name type="scientific">Portunus trituberculatus</name>
    <name type="common">Swimming crab</name>
    <name type="synonym">Neptunus trituberculatus</name>
    <dbReference type="NCBI Taxonomy" id="210409"/>
    <lineage>
        <taxon>Eukaryota</taxon>
        <taxon>Metazoa</taxon>
        <taxon>Ecdysozoa</taxon>
        <taxon>Arthropoda</taxon>
        <taxon>Crustacea</taxon>
        <taxon>Multicrustacea</taxon>
        <taxon>Malacostraca</taxon>
        <taxon>Eumalacostraca</taxon>
        <taxon>Eucarida</taxon>
        <taxon>Decapoda</taxon>
        <taxon>Pleocyemata</taxon>
        <taxon>Brachyura</taxon>
        <taxon>Eubrachyura</taxon>
        <taxon>Portunoidea</taxon>
        <taxon>Portunidae</taxon>
        <taxon>Portuninae</taxon>
        <taxon>Portunus</taxon>
    </lineage>
</organism>
<dbReference type="Proteomes" id="UP000324222">
    <property type="component" value="Unassembled WGS sequence"/>
</dbReference>
<proteinExistence type="predicted"/>
<reference evidence="2 3" key="1">
    <citation type="submission" date="2019-05" db="EMBL/GenBank/DDBJ databases">
        <title>Another draft genome of Portunus trituberculatus and its Hox gene families provides insights of decapod evolution.</title>
        <authorList>
            <person name="Jeong J.-H."/>
            <person name="Song I."/>
            <person name="Kim S."/>
            <person name="Choi T."/>
            <person name="Kim D."/>
            <person name="Ryu S."/>
            <person name="Kim W."/>
        </authorList>
    </citation>
    <scope>NUCLEOTIDE SEQUENCE [LARGE SCALE GENOMIC DNA]</scope>
    <source>
        <tissue evidence="2">Muscle</tissue>
    </source>
</reference>
<evidence type="ECO:0008006" key="4">
    <source>
        <dbReference type="Google" id="ProtNLM"/>
    </source>
</evidence>
<accession>A0A5B7JDM5</accession>
<dbReference type="AlphaFoldDB" id="A0A5B7JDM5"/>
<feature type="signal peptide" evidence="1">
    <location>
        <begin position="1"/>
        <end position="21"/>
    </location>
</feature>